<evidence type="ECO:0000313" key="1">
    <source>
        <dbReference type="EMBL" id="KAD6455018.1"/>
    </source>
</evidence>
<dbReference type="EMBL" id="SZYD01000004">
    <property type="protein sequence ID" value="KAD6455018.1"/>
    <property type="molecule type" value="Genomic_DNA"/>
</dbReference>
<accession>A0A5N6PKQ6</accession>
<sequence>MQQVKTRRRWYQGQPPVKALLILPSNVFVLQETKKGDDLVTLGLCFDAKDVFELGLDRAKNHHKRKSIFQYGTPQRRTSFGRKELLFGSNTASEGFQRQRPFEDYALTDTVADYLLGTKGADKDMLI</sequence>
<reference evidence="1 2" key="1">
    <citation type="submission" date="2019-05" db="EMBL/GenBank/DDBJ databases">
        <title>Mikania micrantha, genome provides insights into the molecular mechanism of rapid growth.</title>
        <authorList>
            <person name="Liu B."/>
        </authorList>
    </citation>
    <scope>NUCLEOTIDE SEQUENCE [LARGE SCALE GENOMIC DNA]</scope>
    <source>
        <strain evidence="1">NLD-2019</strain>
        <tissue evidence="1">Leaf</tissue>
    </source>
</reference>
<gene>
    <name evidence="1" type="ORF">E3N88_09724</name>
</gene>
<protein>
    <submittedName>
        <fullName evidence="1">Uncharacterized protein</fullName>
    </submittedName>
</protein>
<evidence type="ECO:0000313" key="2">
    <source>
        <dbReference type="Proteomes" id="UP000326396"/>
    </source>
</evidence>
<dbReference type="AlphaFoldDB" id="A0A5N6PKQ6"/>
<name>A0A5N6PKQ6_9ASTR</name>
<comment type="caution">
    <text evidence="1">The sequence shown here is derived from an EMBL/GenBank/DDBJ whole genome shotgun (WGS) entry which is preliminary data.</text>
</comment>
<proteinExistence type="predicted"/>
<organism evidence="1 2">
    <name type="scientific">Mikania micrantha</name>
    <name type="common">bitter vine</name>
    <dbReference type="NCBI Taxonomy" id="192012"/>
    <lineage>
        <taxon>Eukaryota</taxon>
        <taxon>Viridiplantae</taxon>
        <taxon>Streptophyta</taxon>
        <taxon>Embryophyta</taxon>
        <taxon>Tracheophyta</taxon>
        <taxon>Spermatophyta</taxon>
        <taxon>Magnoliopsida</taxon>
        <taxon>eudicotyledons</taxon>
        <taxon>Gunneridae</taxon>
        <taxon>Pentapetalae</taxon>
        <taxon>asterids</taxon>
        <taxon>campanulids</taxon>
        <taxon>Asterales</taxon>
        <taxon>Asteraceae</taxon>
        <taxon>Asteroideae</taxon>
        <taxon>Heliantheae alliance</taxon>
        <taxon>Eupatorieae</taxon>
        <taxon>Mikania</taxon>
    </lineage>
</organism>
<keyword evidence="2" id="KW-1185">Reference proteome</keyword>
<dbReference type="Proteomes" id="UP000326396">
    <property type="component" value="Linkage Group LG12"/>
</dbReference>